<keyword evidence="1" id="KW-0472">Membrane</keyword>
<feature type="transmembrane region" description="Helical" evidence="1">
    <location>
        <begin position="85"/>
        <end position="109"/>
    </location>
</feature>
<name>A0A2T3IYI1_9GAMM</name>
<protein>
    <submittedName>
        <fullName evidence="2">Uncharacterized protein</fullName>
    </submittedName>
</protein>
<evidence type="ECO:0000313" key="2">
    <source>
        <dbReference type="EMBL" id="PSU33657.1"/>
    </source>
</evidence>
<reference evidence="2 3" key="1">
    <citation type="submission" date="2018-03" db="EMBL/GenBank/DDBJ databases">
        <title>Whole genome sequencing of Histamine producing bacteria.</title>
        <authorList>
            <person name="Butler K."/>
        </authorList>
    </citation>
    <scope>NUCLEOTIDE SEQUENCE [LARGE SCALE GENOMIC DNA]</scope>
    <source>
        <strain evidence="2 3">JCM 13586</strain>
    </source>
</reference>
<dbReference type="InterPro" id="IPR038377">
    <property type="entry name" value="Na/Glc_symporter_sf"/>
</dbReference>
<dbReference type="Proteomes" id="UP000241222">
    <property type="component" value="Unassembled WGS sequence"/>
</dbReference>
<dbReference type="Gene3D" id="1.20.1730.10">
    <property type="entry name" value="Sodium/glucose cotransporter"/>
    <property type="match status" value="1"/>
</dbReference>
<dbReference type="EMBL" id="PYMH01000005">
    <property type="protein sequence ID" value="PSU33657.1"/>
    <property type="molecule type" value="Genomic_DNA"/>
</dbReference>
<accession>A0A2T3IYI1</accession>
<feature type="transmembrane region" description="Helical" evidence="1">
    <location>
        <begin position="150"/>
        <end position="167"/>
    </location>
</feature>
<evidence type="ECO:0000313" key="3">
    <source>
        <dbReference type="Proteomes" id="UP000241222"/>
    </source>
</evidence>
<dbReference type="RefSeq" id="WP_107349290.1">
    <property type="nucleotide sequence ID" value="NZ_PYMH01000005.1"/>
</dbReference>
<proteinExistence type="predicted"/>
<evidence type="ECO:0000256" key="1">
    <source>
        <dbReference type="SAM" id="Phobius"/>
    </source>
</evidence>
<feature type="transmembrane region" description="Helical" evidence="1">
    <location>
        <begin position="173"/>
        <end position="191"/>
    </location>
</feature>
<sequence length="209" mass="23358">MAQLFSSLKELSLFDLMMTVATLAQSPILVPLFMGMFIKKTPKWAAWATVLFGMFVSFLCIKVFTPQALGQLIGVEFTGREIGELRTMITIAAHLFLTASFFWATTLFYKEETFSKEEKEQVDTFFENIETECVADGSQDEFDKMQREKLGSITMMMGVGLLAMVLLPNPLWGRALFLGCSGIILLTGYLLKKSAQRKPESTGELASQS</sequence>
<organism evidence="2 3">
    <name type="scientific">Photobacterium lutimaris</name>
    <dbReference type="NCBI Taxonomy" id="388278"/>
    <lineage>
        <taxon>Bacteria</taxon>
        <taxon>Pseudomonadati</taxon>
        <taxon>Pseudomonadota</taxon>
        <taxon>Gammaproteobacteria</taxon>
        <taxon>Vibrionales</taxon>
        <taxon>Vibrionaceae</taxon>
        <taxon>Photobacterium</taxon>
    </lineage>
</organism>
<keyword evidence="3" id="KW-1185">Reference proteome</keyword>
<comment type="caution">
    <text evidence="2">The sequence shown here is derived from an EMBL/GenBank/DDBJ whole genome shotgun (WGS) entry which is preliminary data.</text>
</comment>
<gene>
    <name evidence="2" type="ORF">C9I99_12875</name>
</gene>
<feature type="transmembrane region" description="Helical" evidence="1">
    <location>
        <begin position="16"/>
        <end position="37"/>
    </location>
</feature>
<feature type="transmembrane region" description="Helical" evidence="1">
    <location>
        <begin position="44"/>
        <end position="65"/>
    </location>
</feature>
<keyword evidence="1" id="KW-0812">Transmembrane</keyword>
<dbReference type="OrthoDB" id="9803348at2"/>
<dbReference type="AlphaFoldDB" id="A0A2T3IYI1"/>
<keyword evidence="1" id="KW-1133">Transmembrane helix</keyword>